<evidence type="ECO:0000313" key="1">
    <source>
        <dbReference type="EMBL" id="UUX35218.1"/>
    </source>
</evidence>
<dbReference type="Proteomes" id="UP001315967">
    <property type="component" value="Chromosome"/>
</dbReference>
<protein>
    <recommendedName>
        <fullName evidence="3">Transposase</fullName>
    </recommendedName>
</protein>
<sequence>MSQIKLVELPAKKISFKKGSNGTKYVYYTVKSYRNEKGNPTSDEVSIGKLDEHTSKLIPNKSYYEGFPIEREDTPERIQSTGYISIYFHLAERIALTFLLKQNFPEQADSIFALAAYMMAHGNVMMIYERLTEDTQHKHIPVLSSQQISTPFANFAEEHRNAFLKE</sequence>
<evidence type="ECO:0000313" key="2">
    <source>
        <dbReference type="Proteomes" id="UP001315967"/>
    </source>
</evidence>
<accession>A0ABY5PA30</accession>
<gene>
    <name evidence="1" type="ORF">NRE15_06130</name>
</gene>
<dbReference type="EMBL" id="CP102453">
    <property type="protein sequence ID" value="UUX35218.1"/>
    <property type="molecule type" value="Genomic_DNA"/>
</dbReference>
<keyword evidence="2" id="KW-1185">Reference proteome</keyword>
<reference evidence="1 2" key="1">
    <citation type="submission" date="2022-08" db="EMBL/GenBank/DDBJ databases">
        <title>Aerococcaceae sp. nov isolated from spoiled eye mask.</title>
        <authorList>
            <person name="Zhou G."/>
            <person name="Xie X.-B."/>
            <person name="Shi Q.-S."/>
            <person name="Wang Y.-S."/>
            <person name="Wen X."/>
            <person name="Peng H."/>
            <person name="Yang X.-J."/>
            <person name="Tao H.-B."/>
            <person name="Huang X.-M."/>
        </authorList>
    </citation>
    <scope>NUCLEOTIDE SEQUENCE [LARGE SCALE GENOMIC DNA]</scope>
    <source>
        <strain evidence="2">DM20194951</strain>
    </source>
</reference>
<name>A0ABY5PA30_9LACT</name>
<dbReference type="RefSeq" id="WP_313794711.1">
    <property type="nucleotide sequence ID" value="NZ_CP102453.1"/>
</dbReference>
<organism evidence="1 2">
    <name type="scientific">Fundicoccus culcitae</name>
    <dbReference type="NCBI Taxonomy" id="2969821"/>
    <lineage>
        <taxon>Bacteria</taxon>
        <taxon>Bacillati</taxon>
        <taxon>Bacillota</taxon>
        <taxon>Bacilli</taxon>
        <taxon>Lactobacillales</taxon>
        <taxon>Aerococcaceae</taxon>
        <taxon>Fundicoccus</taxon>
    </lineage>
</organism>
<evidence type="ECO:0008006" key="3">
    <source>
        <dbReference type="Google" id="ProtNLM"/>
    </source>
</evidence>
<proteinExistence type="predicted"/>